<dbReference type="InterPro" id="IPR011047">
    <property type="entry name" value="Quinoprotein_ADH-like_sf"/>
</dbReference>
<dbReference type="SUPFAM" id="SSF50998">
    <property type="entry name" value="Quinoprotein alcohol dehydrogenase-like"/>
    <property type="match status" value="1"/>
</dbReference>
<evidence type="ECO:0008006" key="16">
    <source>
        <dbReference type="Google" id="ProtNLM"/>
    </source>
</evidence>
<accession>A0AAD2GUX1</accession>
<gene>
    <name evidence="13" type="ORF">MYCIT1_LOCUS2318</name>
    <name evidence="14" type="ORF">MYCIT1_LOCUS23646</name>
</gene>
<dbReference type="GO" id="GO:0015031">
    <property type="term" value="P:protein transport"/>
    <property type="evidence" value="ECO:0007669"/>
    <property type="project" value="UniProtKB-KW"/>
</dbReference>
<dbReference type="InterPro" id="IPR045260">
    <property type="entry name" value="Sec12-like"/>
</dbReference>
<dbReference type="Proteomes" id="UP001295794">
    <property type="component" value="Unassembled WGS sequence"/>
</dbReference>
<evidence type="ECO:0000256" key="12">
    <source>
        <dbReference type="SAM" id="Phobius"/>
    </source>
</evidence>
<dbReference type="GO" id="GO:0006888">
    <property type="term" value="P:endoplasmic reticulum to Golgi vesicle-mediated transport"/>
    <property type="evidence" value="ECO:0007669"/>
    <property type="project" value="TreeGrafter"/>
</dbReference>
<keyword evidence="10 12" id="KW-0472">Membrane</keyword>
<evidence type="ECO:0000256" key="7">
    <source>
        <dbReference type="ARBA" id="ARBA00022892"/>
    </source>
</evidence>
<keyword evidence="9 12" id="KW-1133">Transmembrane helix</keyword>
<feature type="repeat" description="WD" evidence="11">
    <location>
        <begin position="209"/>
        <end position="250"/>
    </location>
</feature>
<dbReference type="EMBL" id="CAVNYO010000405">
    <property type="protein sequence ID" value="CAK5275714.1"/>
    <property type="molecule type" value="Genomic_DNA"/>
</dbReference>
<comment type="subcellular location">
    <subcellularLocation>
        <location evidence="1">Endoplasmic reticulum membrane</location>
        <topology evidence="1">Single-pass type II membrane protein</topology>
    </subcellularLocation>
</comment>
<evidence type="ECO:0000313" key="14">
    <source>
        <dbReference type="EMBL" id="CAK5275714.1"/>
    </source>
</evidence>
<dbReference type="GO" id="GO:0005789">
    <property type="term" value="C:endoplasmic reticulum membrane"/>
    <property type="evidence" value="ECO:0007669"/>
    <property type="project" value="UniProtKB-SubCell"/>
</dbReference>
<evidence type="ECO:0000256" key="3">
    <source>
        <dbReference type="ARBA" id="ARBA00022574"/>
    </source>
</evidence>
<evidence type="ECO:0000256" key="6">
    <source>
        <dbReference type="ARBA" id="ARBA00022824"/>
    </source>
</evidence>
<dbReference type="AlphaFoldDB" id="A0AAD2GUX1"/>
<evidence type="ECO:0000256" key="9">
    <source>
        <dbReference type="ARBA" id="ARBA00022989"/>
    </source>
</evidence>
<feature type="transmembrane region" description="Helical" evidence="12">
    <location>
        <begin position="249"/>
        <end position="270"/>
    </location>
</feature>
<organism evidence="13 15">
    <name type="scientific">Mycena citricolor</name>
    <dbReference type="NCBI Taxonomy" id="2018698"/>
    <lineage>
        <taxon>Eukaryota</taxon>
        <taxon>Fungi</taxon>
        <taxon>Dikarya</taxon>
        <taxon>Basidiomycota</taxon>
        <taxon>Agaricomycotina</taxon>
        <taxon>Agaricomycetes</taxon>
        <taxon>Agaricomycetidae</taxon>
        <taxon>Agaricales</taxon>
        <taxon>Marasmiineae</taxon>
        <taxon>Mycenaceae</taxon>
        <taxon>Mycena</taxon>
    </lineage>
</organism>
<evidence type="ECO:0000313" key="13">
    <source>
        <dbReference type="EMBL" id="CAK5263090.1"/>
    </source>
</evidence>
<reference evidence="13" key="1">
    <citation type="submission" date="2023-11" db="EMBL/GenBank/DDBJ databases">
        <authorList>
            <person name="De Vega J J."/>
            <person name="De Vega J J."/>
        </authorList>
    </citation>
    <scope>NUCLEOTIDE SEQUENCE</scope>
</reference>
<dbReference type="GO" id="GO:0005085">
    <property type="term" value="F:guanyl-nucleotide exchange factor activity"/>
    <property type="evidence" value="ECO:0007669"/>
    <property type="project" value="InterPro"/>
</dbReference>
<dbReference type="PROSITE" id="PS50082">
    <property type="entry name" value="WD_REPEATS_2"/>
    <property type="match status" value="1"/>
</dbReference>
<keyword evidence="8" id="KW-0653">Protein transport</keyword>
<name>A0AAD2GUX1_9AGAR</name>
<dbReference type="PANTHER" id="PTHR23284:SF0">
    <property type="entry name" value="PROLACTIN REGULATORY ELEMENT-BINDING PROTEIN"/>
    <property type="match status" value="1"/>
</dbReference>
<evidence type="ECO:0000256" key="1">
    <source>
        <dbReference type="ARBA" id="ARBA00004648"/>
    </source>
</evidence>
<keyword evidence="6" id="KW-0256">Endoplasmic reticulum</keyword>
<dbReference type="GO" id="GO:0003400">
    <property type="term" value="P:regulation of COPII vesicle coating"/>
    <property type="evidence" value="ECO:0007669"/>
    <property type="project" value="TreeGrafter"/>
</dbReference>
<protein>
    <recommendedName>
        <fullName evidence="16">WD40 repeat-like protein</fullName>
    </recommendedName>
</protein>
<dbReference type="InterPro" id="IPR015943">
    <property type="entry name" value="WD40/YVTN_repeat-like_dom_sf"/>
</dbReference>
<dbReference type="PANTHER" id="PTHR23284">
    <property type="entry name" value="PROLACTIN REGULATORY ELEMENT BINDING PROTEIN"/>
    <property type="match status" value="1"/>
</dbReference>
<dbReference type="Pfam" id="PF00400">
    <property type="entry name" value="WD40"/>
    <property type="match status" value="1"/>
</dbReference>
<keyword evidence="5" id="KW-0677">Repeat</keyword>
<keyword evidence="4 12" id="KW-0812">Transmembrane</keyword>
<evidence type="ECO:0000256" key="10">
    <source>
        <dbReference type="ARBA" id="ARBA00023136"/>
    </source>
</evidence>
<dbReference type="Gene3D" id="2.130.10.10">
    <property type="entry name" value="YVTN repeat-like/Quinoprotein amine dehydrogenase"/>
    <property type="match status" value="1"/>
</dbReference>
<evidence type="ECO:0000256" key="8">
    <source>
        <dbReference type="ARBA" id="ARBA00022927"/>
    </source>
</evidence>
<dbReference type="EMBL" id="CAVNYO010000033">
    <property type="protein sequence ID" value="CAK5263090.1"/>
    <property type="molecule type" value="Genomic_DNA"/>
</dbReference>
<evidence type="ECO:0000256" key="2">
    <source>
        <dbReference type="ARBA" id="ARBA00022448"/>
    </source>
</evidence>
<dbReference type="SMART" id="SM00320">
    <property type="entry name" value="WD40"/>
    <property type="match status" value="2"/>
</dbReference>
<evidence type="ECO:0000256" key="4">
    <source>
        <dbReference type="ARBA" id="ARBA00022692"/>
    </source>
</evidence>
<comment type="caution">
    <text evidence="13">The sequence shown here is derived from an EMBL/GenBank/DDBJ whole genome shotgun (WGS) entry which is preliminary data.</text>
</comment>
<dbReference type="PROSITE" id="PS50294">
    <property type="entry name" value="WD_REPEATS_REGION"/>
    <property type="match status" value="1"/>
</dbReference>
<proteinExistence type="predicted"/>
<dbReference type="InterPro" id="IPR001680">
    <property type="entry name" value="WD40_rpt"/>
</dbReference>
<evidence type="ECO:0000256" key="5">
    <source>
        <dbReference type="ARBA" id="ARBA00022737"/>
    </source>
</evidence>
<keyword evidence="3 11" id="KW-0853">WD repeat</keyword>
<evidence type="ECO:0000256" key="11">
    <source>
        <dbReference type="PROSITE-ProRule" id="PRU00221"/>
    </source>
</evidence>
<keyword evidence="15" id="KW-1185">Reference proteome</keyword>
<keyword evidence="2" id="KW-0813">Transport</keyword>
<keyword evidence="7" id="KW-0931">ER-Golgi transport</keyword>
<evidence type="ECO:0000313" key="15">
    <source>
        <dbReference type="Proteomes" id="UP001295794"/>
    </source>
</evidence>
<sequence>MLMWGQKVSVISSDGKLVAVAGTQTLDVLSYPSLERVAVTIITEKEIYDATFSNGNLVIATTEELLVYALPEPVSEKQEAPSNIKNKGKQKADIVELELVQKVLPPAFPGSTGSTFRAARFHPENNGILYTMSNTIPGRTKGRKAAPRLGYVCKWNATTWKSEKVKKVSDKGLTCFAVSLDGTMIAFGSSDCSIGLLDATTLNPLMTILKAHEFPPTTLTFNPTSKLLVSGSADNTIRVIGIPEDSSKYSWTTIILILITLLIALVALLAQQT</sequence>